<evidence type="ECO:0000313" key="3">
    <source>
        <dbReference type="Proteomes" id="UP001064262"/>
    </source>
</evidence>
<gene>
    <name evidence="2" type="ORF">N5923_08835</name>
</gene>
<sequence>MISEQKKYLKSIAELLRDNGEYNLVKTLDNLYSRADTDPDQFIDDVKRLFGGMGTLNDIVFSKNGRPLIEENNKLEELRRKLYSACSSYKYIS</sequence>
<name>A0A9J6PS90_9GAMM</name>
<proteinExistence type="predicted"/>
<evidence type="ECO:0000313" key="2">
    <source>
        <dbReference type="EMBL" id="MCU5777596.1"/>
    </source>
</evidence>
<dbReference type="RefSeq" id="WP_267141163.1">
    <property type="nucleotide sequence ID" value="NZ_JAODIL010000053.1"/>
</dbReference>
<reference evidence="2" key="1">
    <citation type="submission" date="2022-09" db="EMBL/GenBank/DDBJ databases">
        <title>Winslowiella arboricola sp. nov., isolated from bleeding cankers on broadleaf hosts.</title>
        <authorList>
            <person name="Brady C."/>
            <person name="Kaur S."/>
            <person name="Crampton B."/>
            <person name="Maddock D."/>
            <person name="Arnold D."/>
            <person name="Denman S."/>
        </authorList>
    </citation>
    <scope>NUCLEOTIDE SEQUENCE</scope>
    <source>
        <strain evidence="2">BAC 15a-03b</strain>
    </source>
</reference>
<evidence type="ECO:0000259" key="1">
    <source>
        <dbReference type="Pfam" id="PF22294"/>
    </source>
</evidence>
<dbReference type="AlphaFoldDB" id="A0A9J6PS90"/>
<dbReference type="Proteomes" id="UP001064262">
    <property type="component" value="Unassembled WGS sequence"/>
</dbReference>
<accession>A0A9J6PS90</accession>
<comment type="caution">
    <text evidence="2">The sequence shown here is derived from an EMBL/GenBank/DDBJ whole genome shotgun (WGS) entry which is preliminary data.</text>
</comment>
<dbReference type="EMBL" id="JAODIM010000039">
    <property type="protein sequence ID" value="MCU5777596.1"/>
    <property type="molecule type" value="Genomic_DNA"/>
</dbReference>
<protein>
    <recommendedName>
        <fullName evidence="1">DUF6966 domain-containing protein</fullName>
    </recommendedName>
</protein>
<feature type="domain" description="DUF6966" evidence="1">
    <location>
        <begin position="19"/>
        <end position="68"/>
    </location>
</feature>
<dbReference type="InterPro" id="IPR054239">
    <property type="entry name" value="DUF6966"/>
</dbReference>
<keyword evidence="3" id="KW-1185">Reference proteome</keyword>
<organism evidence="2 3">
    <name type="scientific">Winslowiella arboricola</name>
    <dbReference type="NCBI Taxonomy" id="2978220"/>
    <lineage>
        <taxon>Bacteria</taxon>
        <taxon>Pseudomonadati</taxon>
        <taxon>Pseudomonadota</taxon>
        <taxon>Gammaproteobacteria</taxon>
        <taxon>Enterobacterales</taxon>
        <taxon>Erwiniaceae</taxon>
        <taxon>Winslowiella</taxon>
    </lineage>
</organism>
<dbReference type="Pfam" id="PF22294">
    <property type="entry name" value="DUF6966"/>
    <property type="match status" value="1"/>
</dbReference>